<gene>
    <name evidence="3" type="ORF">HMPREF2132_10995</name>
</gene>
<organism evidence="3 4">
    <name type="scientific">Prevotella histicola JCM 15637 = DNF00424</name>
    <dbReference type="NCBI Taxonomy" id="1236504"/>
    <lineage>
        <taxon>Bacteria</taxon>
        <taxon>Pseudomonadati</taxon>
        <taxon>Bacteroidota</taxon>
        <taxon>Bacteroidia</taxon>
        <taxon>Bacteroidales</taxon>
        <taxon>Prevotellaceae</taxon>
        <taxon>Prevotella</taxon>
    </lineage>
</organism>
<sequence length="313" mass="36138">MKQLTLEQQQRFSSAIKHGFITKDVPTDTHTFVWAWIRKHPNRVTTLVRLRNILGHAPQWEDLTDDVISDLKDDMEFQLAPNSVRTICAELKAVLNRNRATKPIKSETFGNLLKAKKVPVQNIYLTQHELQKIYDYKPKSERERYVKNIALIEAITGARNIDCRRMTLANIQKYGENEEVLTYVPQKHPVEVVVPVHKWLKSLLANDYADNIKSIRISYFCKILKFICFQCGIRKKVVVFHGGKSITDEKWKFIGSHTMRRSFVTNLSLAGVSIEDISQMAGHTNAGRPNIEMSYRYVCQSRGLNKGIFSLFK</sequence>
<dbReference type="GO" id="GO:0006310">
    <property type="term" value="P:DNA recombination"/>
    <property type="evidence" value="ECO:0007669"/>
    <property type="project" value="UniProtKB-KW"/>
</dbReference>
<comment type="caution">
    <text evidence="3">The sequence shown here is derived from an EMBL/GenBank/DDBJ whole genome shotgun (WGS) entry which is preliminary data.</text>
</comment>
<dbReference type="EMBL" id="JRNJ01000104">
    <property type="protein sequence ID" value="KGF24818.1"/>
    <property type="molecule type" value="Genomic_DNA"/>
</dbReference>
<evidence type="ECO:0000313" key="4">
    <source>
        <dbReference type="Proteomes" id="UP000029533"/>
    </source>
</evidence>
<keyword evidence="1" id="KW-0233">DNA recombination</keyword>
<dbReference type="InterPro" id="IPR002104">
    <property type="entry name" value="Integrase_catalytic"/>
</dbReference>
<name>A0AAW3FCN1_9BACT</name>
<dbReference type="Proteomes" id="UP000029533">
    <property type="component" value="Unassembled WGS sequence"/>
</dbReference>
<dbReference type="Gene3D" id="1.10.443.10">
    <property type="entry name" value="Intergrase catalytic core"/>
    <property type="match status" value="1"/>
</dbReference>
<reference evidence="3 4" key="1">
    <citation type="submission" date="2014-07" db="EMBL/GenBank/DDBJ databases">
        <authorList>
            <person name="McCorrison J."/>
            <person name="Sanka R."/>
            <person name="Torralba M."/>
            <person name="Gillis M."/>
            <person name="Haft D.H."/>
            <person name="Methe B."/>
            <person name="Sutton G."/>
            <person name="Nelson K.E."/>
        </authorList>
    </citation>
    <scope>NUCLEOTIDE SEQUENCE [LARGE SCALE GENOMIC DNA]</scope>
    <source>
        <strain evidence="3 4">DNF00424</strain>
    </source>
</reference>
<dbReference type="InterPro" id="IPR011010">
    <property type="entry name" value="DNA_brk_join_enz"/>
</dbReference>
<evidence type="ECO:0000256" key="1">
    <source>
        <dbReference type="ARBA" id="ARBA00023172"/>
    </source>
</evidence>
<feature type="domain" description="Tyr recombinase" evidence="2">
    <location>
        <begin position="120"/>
        <end position="310"/>
    </location>
</feature>
<dbReference type="RefSeq" id="WP_036870976.1">
    <property type="nucleotide sequence ID" value="NZ_JRNJ01000104.1"/>
</dbReference>
<protein>
    <recommendedName>
        <fullName evidence="2">Tyr recombinase domain-containing protein</fullName>
    </recommendedName>
</protein>
<dbReference type="InterPro" id="IPR013762">
    <property type="entry name" value="Integrase-like_cat_sf"/>
</dbReference>
<evidence type="ECO:0000313" key="3">
    <source>
        <dbReference type="EMBL" id="KGF24818.1"/>
    </source>
</evidence>
<dbReference type="PROSITE" id="PS51898">
    <property type="entry name" value="TYR_RECOMBINASE"/>
    <property type="match status" value="1"/>
</dbReference>
<dbReference type="GO" id="GO:0003677">
    <property type="term" value="F:DNA binding"/>
    <property type="evidence" value="ECO:0007669"/>
    <property type="project" value="InterPro"/>
</dbReference>
<proteinExistence type="predicted"/>
<dbReference type="GO" id="GO:0015074">
    <property type="term" value="P:DNA integration"/>
    <property type="evidence" value="ECO:0007669"/>
    <property type="project" value="InterPro"/>
</dbReference>
<accession>A0AAW3FCN1</accession>
<evidence type="ECO:0000259" key="2">
    <source>
        <dbReference type="PROSITE" id="PS51898"/>
    </source>
</evidence>
<dbReference type="AlphaFoldDB" id="A0AAW3FCN1"/>
<dbReference type="SUPFAM" id="SSF56349">
    <property type="entry name" value="DNA breaking-rejoining enzymes"/>
    <property type="match status" value="1"/>
</dbReference>